<keyword evidence="1" id="KW-1133">Transmembrane helix</keyword>
<keyword evidence="1" id="KW-0812">Transmembrane</keyword>
<protein>
    <submittedName>
        <fullName evidence="2">Putative membrane protein</fullName>
    </submittedName>
</protein>
<dbReference type="EMBL" id="UOFS01000046">
    <property type="protein sequence ID" value="VAX00754.1"/>
    <property type="molecule type" value="Genomic_DNA"/>
</dbReference>
<organism evidence="2">
    <name type="scientific">hydrothermal vent metagenome</name>
    <dbReference type="NCBI Taxonomy" id="652676"/>
    <lineage>
        <taxon>unclassified sequences</taxon>
        <taxon>metagenomes</taxon>
        <taxon>ecological metagenomes</taxon>
    </lineage>
</organism>
<proteinExistence type="predicted"/>
<name>A0A3B1ALM1_9ZZZZ</name>
<dbReference type="InterPro" id="IPR019734">
    <property type="entry name" value="TPR_rpt"/>
</dbReference>
<accession>A0A3B1ALM1</accession>
<dbReference type="Pfam" id="PF13174">
    <property type="entry name" value="TPR_6"/>
    <property type="match status" value="1"/>
</dbReference>
<dbReference type="Gene3D" id="1.25.40.10">
    <property type="entry name" value="Tetratricopeptide repeat domain"/>
    <property type="match status" value="1"/>
</dbReference>
<sequence length="245" mass="27596">MPILIVTVLLQVALVLHIVKTGRNTTWIWIVVMLPLAGSIAYVVVEVLPGIVAGKTGRKVHKNIKNIINPDKNINEASRDYSISDTVENSVKLAEQCLTKNMFDEAKQLFEKALSGMHQDAPDIMFGLARAEFGLTNYNRTKEILDDLISTNPDYKNSNAHLLYARTAENLSDIQLALQEYQVLDGYYSGLEASYRYAVLLKSNGQRDKANAVFEKILNKSKISGKHYNTIQKEWISNTKKEYNS</sequence>
<feature type="transmembrane region" description="Helical" evidence="1">
    <location>
        <begin position="28"/>
        <end position="52"/>
    </location>
</feature>
<reference evidence="2" key="1">
    <citation type="submission" date="2018-06" db="EMBL/GenBank/DDBJ databases">
        <authorList>
            <person name="Zhirakovskaya E."/>
        </authorList>
    </citation>
    <scope>NUCLEOTIDE SEQUENCE</scope>
</reference>
<evidence type="ECO:0000256" key="1">
    <source>
        <dbReference type="SAM" id="Phobius"/>
    </source>
</evidence>
<keyword evidence="1" id="KW-0472">Membrane</keyword>
<dbReference type="PIRSF" id="PIRSF030959">
    <property type="entry name" value="UCP030959"/>
    <property type="match status" value="1"/>
</dbReference>
<dbReference type="InterPro" id="IPR014562">
    <property type="entry name" value="UCP030959_TPR_rpt-cont"/>
</dbReference>
<dbReference type="AlphaFoldDB" id="A0A3B1ALM1"/>
<dbReference type="SUPFAM" id="SSF48452">
    <property type="entry name" value="TPR-like"/>
    <property type="match status" value="1"/>
</dbReference>
<dbReference type="InterPro" id="IPR011990">
    <property type="entry name" value="TPR-like_helical_dom_sf"/>
</dbReference>
<gene>
    <name evidence="2" type="ORF">MNBD_GAMMA22-877</name>
</gene>
<evidence type="ECO:0000313" key="2">
    <source>
        <dbReference type="EMBL" id="VAX00754.1"/>
    </source>
</evidence>
<dbReference type="Pfam" id="PF14559">
    <property type="entry name" value="TPR_19"/>
    <property type="match status" value="1"/>
</dbReference>